<dbReference type="Pfam" id="PF02397">
    <property type="entry name" value="Bac_transf"/>
    <property type="match status" value="1"/>
</dbReference>
<dbReference type="PANTHER" id="PTHR30576:SF10">
    <property type="entry name" value="SLL5057 PROTEIN"/>
    <property type="match status" value="1"/>
</dbReference>
<evidence type="ECO:0000256" key="2">
    <source>
        <dbReference type="ARBA" id="ARBA00023169"/>
    </source>
</evidence>
<evidence type="ECO:0000259" key="4">
    <source>
        <dbReference type="Pfam" id="PF02397"/>
    </source>
</evidence>
<dbReference type="InterPro" id="IPR003362">
    <property type="entry name" value="Bact_transf"/>
</dbReference>
<dbReference type="EMBL" id="JACVXA010000015">
    <property type="protein sequence ID" value="MBE3638050.1"/>
    <property type="molecule type" value="Genomic_DNA"/>
</dbReference>
<dbReference type="PANTHER" id="PTHR30576">
    <property type="entry name" value="COLANIC BIOSYNTHESIS UDP-GLUCOSE LIPID CARRIER TRANSFERASE"/>
    <property type="match status" value="1"/>
</dbReference>
<organism evidence="5 6">
    <name type="scientific">Mangrovicoccus algicola</name>
    <dbReference type="NCBI Taxonomy" id="2771008"/>
    <lineage>
        <taxon>Bacteria</taxon>
        <taxon>Pseudomonadati</taxon>
        <taxon>Pseudomonadota</taxon>
        <taxon>Alphaproteobacteria</taxon>
        <taxon>Rhodobacterales</taxon>
        <taxon>Paracoccaceae</taxon>
        <taxon>Mangrovicoccus</taxon>
    </lineage>
</organism>
<feature type="domain" description="Bacterial sugar transferase" evidence="4">
    <location>
        <begin position="30"/>
        <end position="218"/>
    </location>
</feature>
<keyword evidence="3" id="KW-1133">Transmembrane helix</keyword>
<keyword evidence="3" id="KW-0812">Transmembrane</keyword>
<evidence type="ECO:0000256" key="1">
    <source>
        <dbReference type="ARBA" id="ARBA00006464"/>
    </source>
</evidence>
<keyword evidence="3" id="KW-0472">Membrane</keyword>
<evidence type="ECO:0000256" key="3">
    <source>
        <dbReference type="SAM" id="Phobius"/>
    </source>
</evidence>
<dbReference type="Proteomes" id="UP000609121">
    <property type="component" value="Unassembled WGS sequence"/>
</dbReference>
<dbReference type="GO" id="GO:0016780">
    <property type="term" value="F:phosphotransferase activity, for other substituted phosphate groups"/>
    <property type="evidence" value="ECO:0007669"/>
    <property type="project" value="TreeGrafter"/>
</dbReference>
<dbReference type="GO" id="GO:0000271">
    <property type="term" value="P:polysaccharide biosynthetic process"/>
    <property type="evidence" value="ECO:0007669"/>
    <property type="project" value="UniProtKB-KW"/>
</dbReference>
<name>A0A8J6YUM8_9RHOB</name>
<keyword evidence="2" id="KW-0270">Exopolysaccharide synthesis</keyword>
<accession>A0A8J6YUM8</accession>
<reference evidence="5" key="1">
    <citation type="submission" date="2020-09" db="EMBL/GenBank/DDBJ databases">
        <title>A novel bacterium of genus Mangrovicoccus, isolated from South China Sea.</title>
        <authorList>
            <person name="Huang H."/>
            <person name="Mo K."/>
            <person name="Hu Y."/>
        </authorList>
    </citation>
    <scope>NUCLEOTIDE SEQUENCE</scope>
    <source>
        <strain evidence="5">HB182678</strain>
    </source>
</reference>
<gene>
    <name evidence="5" type="ORF">ICN82_07520</name>
</gene>
<protein>
    <submittedName>
        <fullName evidence="5">Sugar transferase</fullName>
    </submittedName>
</protein>
<dbReference type="AlphaFoldDB" id="A0A8J6YUM8"/>
<comment type="caution">
    <text evidence="5">The sequence shown here is derived from an EMBL/GenBank/DDBJ whole genome shotgun (WGS) entry which is preliminary data.</text>
</comment>
<comment type="similarity">
    <text evidence="1">Belongs to the bacterial sugar transferase family.</text>
</comment>
<keyword evidence="5" id="KW-0808">Transferase</keyword>
<dbReference type="RefSeq" id="WP_193181347.1">
    <property type="nucleotide sequence ID" value="NZ_JACVXA010000015.1"/>
</dbReference>
<keyword evidence="6" id="KW-1185">Reference proteome</keyword>
<feature type="transmembrane region" description="Helical" evidence="3">
    <location>
        <begin position="35"/>
        <end position="58"/>
    </location>
</feature>
<proteinExistence type="inferred from homology"/>
<evidence type="ECO:0000313" key="5">
    <source>
        <dbReference type="EMBL" id="MBE3638050.1"/>
    </source>
</evidence>
<sequence>MTIHIQTSARDVTDIIEHTPSVSPYRTVLKRVFDLAFVLCILPVILPVILLFAGLVALDGSNPFFIQRRVGKDGRVFSMIKLRSMVVDAESRLLEHLAADPEARREWERCQKLTSDPRITPVGRLIRKTSADELPQFLNVLFGQMSVVGPRPMLPSQREMYPGQAYYALKPGITGFWQIGDRHATSFADRARYDAAYYDRMSLRTDLGVILRTVQVVLRGTGA</sequence>
<evidence type="ECO:0000313" key="6">
    <source>
        <dbReference type="Proteomes" id="UP000609121"/>
    </source>
</evidence>